<name>A0A5N5WWM7_9EURO</name>
<keyword evidence="2" id="KW-1185">Reference proteome</keyword>
<reference evidence="1 2" key="1">
    <citation type="submission" date="2019-04" db="EMBL/GenBank/DDBJ databases">
        <title>Friends and foes A comparative genomics study of 23 Aspergillus species from section Flavi.</title>
        <authorList>
            <consortium name="DOE Joint Genome Institute"/>
            <person name="Kjaerbolling I."/>
            <person name="Vesth T."/>
            <person name="Frisvad J.C."/>
            <person name="Nybo J.L."/>
            <person name="Theobald S."/>
            <person name="Kildgaard S."/>
            <person name="Isbrandt T."/>
            <person name="Kuo A."/>
            <person name="Sato A."/>
            <person name="Lyhne E.K."/>
            <person name="Kogle M.E."/>
            <person name="Wiebenga A."/>
            <person name="Kun R.S."/>
            <person name="Lubbers R.J."/>
            <person name="Makela M.R."/>
            <person name="Barry K."/>
            <person name="Chovatia M."/>
            <person name="Clum A."/>
            <person name="Daum C."/>
            <person name="Haridas S."/>
            <person name="He G."/>
            <person name="LaButti K."/>
            <person name="Lipzen A."/>
            <person name="Mondo S."/>
            <person name="Riley R."/>
            <person name="Salamov A."/>
            <person name="Simmons B.A."/>
            <person name="Magnuson J.K."/>
            <person name="Henrissat B."/>
            <person name="Mortensen U.H."/>
            <person name="Larsen T.O."/>
            <person name="Devries R.P."/>
            <person name="Grigoriev I.V."/>
            <person name="Machida M."/>
            <person name="Baker S.E."/>
            <person name="Andersen M.R."/>
        </authorList>
    </citation>
    <scope>NUCLEOTIDE SEQUENCE [LARGE SCALE GENOMIC DNA]</scope>
    <source>
        <strain evidence="1 2">CBS 151.66</strain>
    </source>
</reference>
<evidence type="ECO:0000313" key="2">
    <source>
        <dbReference type="Proteomes" id="UP000326565"/>
    </source>
</evidence>
<dbReference type="OrthoDB" id="6500128at2759"/>
<dbReference type="Proteomes" id="UP000326565">
    <property type="component" value="Unassembled WGS sequence"/>
</dbReference>
<protein>
    <recommendedName>
        <fullName evidence="3">P-loop containing nucleoside triphosphate hydrolase protein</fullName>
    </recommendedName>
</protein>
<evidence type="ECO:0000313" key="1">
    <source>
        <dbReference type="EMBL" id="KAB8072719.1"/>
    </source>
</evidence>
<accession>A0A5N5WWM7</accession>
<gene>
    <name evidence="1" type="ORF">BDV29DRAFT_148388</name>
</gene>
<proteinExistence type="predicted"/>
<sequence>MRSLLMEVMGRRFTGCIVIAITHRLHTIRQYDRIVVLNQGLMVVPCKTPDELLARPSSYFQKVWDKQSSS</sequence>
<evidence type="ECO:0008006" key="3">
    <source>
        <dbReference type="Google" id="ProtNLM"/>
    </source>
</evidence>
<dbReference type="SUPFAM" id="SSF52540">
    <property type="entry name" value="P-loop containing nucleoside triphosphate hydrolases"/>
    <property type="match status" value="1"/>
</dbReference>
<organism evidence="1 2">
    <name type="scientific">Aspergillus leporis</name>
    <dbReference type="NCBI Taxonomy" id="41062"/>
    <lineage>
        <taxon>Eukaryota</taxon>
        <taxon>Fungi</taxon>
        <taxon>Dikarya</taxon>
        <taxon>Ascomycota</taxon>
        <taxon>Pezizomycotina</taxon>
        <taxon>Eurotiomycetes</taxon>
        <taxon>Eurotiomycetidae</taxon>
        <taxon>Eurotiales</taxon>
        <taxon>Aspergillaceae</taxon>
        <taxon>Aspergillus</taxon>
        <taxon>Aspergillus subgen. Circumdati</taxon>
    </lineage>
</organism>
<dbReference type="EMBL" id="ML732241">
    <property type="protein sequence ID" value="KAB8072719.1"/>
    <property type="molecule type" value="Genomic_DNA"/>
</dbReference>
<dbReference type="AlphaFoldDB" id="A0A5N5WWM7"/>
<dbReference type="InterPro" id="IPR027417">
    <property type="entry name" value="P-loop_NTPase"/>
</dbReference>
<dbReference type="Gene3D" id="3.40.50.300">
    <property type="entry name" value="P-loop containing nucleotide triphosphate hydrolases"/>
    <property type="match status" value="1"/>
</dbReference>